<dbReference type="Gene3D" id="3.90.1150.10">
    <property type="entry name" value="Aspartate Aminotransferase, domain 1"/>
    <property type="match status" value="1"/>
</dbReference>
<dbReference type="GO" id="GO:0019700">
    <property type="term" value="P:organic phosphonate catabolic process"/>
    <property type="evidence" value="ECO:0007669"/>
    <property type="project" value="UniProtKB-UniRule"/>
</dbReference>
<keyword evidence="4 7" id="KW-0663">Pyridoxal phosphate</keyword>
<comment type="cofactor">
    <cofactor evidence="1 7 9">
        <name>pyridoxal 5'-phosphate</name>
        <dbReference type="ChEBI" id="CHEBI:597326"/>
    </cofactor>
</comment>
<evidence type="ECO:0000256" key="8">
    <source>
        <dbReference type="PIRSR" id="PIRSR000524-1"/>
    </source>
</evidence>
<evidence type="ECO:0000256" key="4">
    <source>
        <dbReference type="ARBA" id="ARBA00022898"/>
    </source>
</evidence>
<name>A0A0J1GKA9_9GAMM</name>
<dbReference type="PANTHER" id="PTHR42778:SF1">
    <property type="entry name" value="2-AMINOETHYLPHOSPHONATE--PYRUVATE TRANSAMINASE"/>
    <property type="match status" value="1"/>
</dbReference>
<dbReference type="HAMAP" id="MF_01376">
    <property type="entry name" value="PhnW_aminotrans_5"/>
    <property type="match status" value="1"/>
</dbReference>
<dbReference type="FunFam" id="3.40.640.10:FF:000183">
    <property type="entry name" value="2-aminoethylphosphonate--pyruvate transaminase"/>
    <property type="match status" value="1"/>
</dbReference>
<evidence type="ECO:0000256" key="5">
    <source>
        <dbReference type="ARBA" id="ARBA00023317"/>
    </source>
</evidence>
<comment type="function">
    <text evidence="7">Involved in phosphonate degradation.</text>
</comment>
<accession>A0A0J1GKA9</accession>
<dbReference type="EC" id="2.6.1.37" evidence="7"/>
<dbReference type="Pfam" id="PF00266">
    <property type="entry name" value="Aminotran_5"/>
    <property type="match status" value="1"/>
</dbReference>
<evidence type="ECO:0000313" key="11">
    <source>
        <dbReference type="EMBL" id="KLV00173.1"/>
    </source>
</evidence>
<dbReference type="Gene3D" id="3.40.640.10">
    <property type="entry name" value="Type I PLP-dependent aspartate aminotransferase-like (Major domain)"/>
    <property type="match status" value="1"/>
</dbReference>
<dbReference type="InterPro" id="IPR000192">
    <property type="entry name" value="Aminotrans_V_dom"/>
</dbReference>
<keyword evidence="2 7" id="KW-0032">Aminotransferase</keyword>
<dbReference type="InterPro" id="IPR012703">
    <property type="entry name" value="NH2EtPonate_pyrv_transaminase"/>
</dbReference>
<reference evidence="11 12" key="1">
    <citation type="submission" date="2015-05" db="EMBL/GenBank/DDBJ databases">
        <title>Photobacterium galathea sp. nov.</title>
        <authorList>
            <person name="Machado H."/>
            <person name="Gram L."/>
        </authorList>
    </citation>
    <scope>NUCLEOTIDE SEQUENCE [LARGE SCALE GENOMIC DNA]</scope>
    <source>
        <strain evidence="11 12">DSM 25995</strain>
    </source>
</reference>
<comment type="catalytic activity">
    <reaction evidence="6 7">
        <text>(2-aminoethyl)phosphonate + pyruvate = phosphonoacetaldehyde + L-alanine</text>
        <dbReference type="Rhea" id="RHEA:17021"/>
        <dbReference type="ChEBI" id="CHEBI:15361"/>
        <dbReference type="ChEBI" id="CHEBI:57418"/>
        <dbReference type="ChEBI" id="CHEBI:57972"/>
        <dbReference type="ChEBI" id="CHEBI:58383"/>
        <dbReference type="EC" id="2.6.1.37"/>
    </reaction>
</comment>
<protein>
    <recommendedName>
        <fullName evidence="7">2-aminoethylphosphonate--pyruvate transaminase</fullName>
        <ecNumber evidence="7">2.6.1.37</ecNumber>
    </recommendedName>
    <alternativeName>
        <fullName evidence="7">2-aminoethylphosphonate aminotransferase</fullName>
    </alternativeName>
    <alternativeName>
        <fullName evidence="7">AEP transaminase</fullName>
        <shortName evidence="7">AEPT</shortName>
    </alternativeName>
</protein>
<comment type="caution">
    <text evidence="11">The sequence shown here is derived from an EMBL/GenBank/DDBJ whole genome shotgun (WGS) entry which is preliminary data.</text>
</comment>
<evidence type="ECO:0000256" key="2">
    <source>
        <dbReference type="ARBA" id="ARBA00022576"/>
    </source>
</evidence>
<comment type="subunit">
    <text evidence="7">Homodimer.</text>
</comment>
<evidence type="ECO:0000256" key="6">
    <source>
        <dbReference type="ARBA" id="ARBA00049460"/>
    </source>
</evidence>
<dbReference type="RefSeq" id="WP_047875111.1">
    <property type="nucleotide sequence ID" value="NZ_BMYC01000015.1"/>
</dbReference>
<dbReference type="PATRIC" id="fig|754436.4.peg.3057"/>
<keyword evidence="5 7" id="KW-0670">Pyruvate</keyword>
<dbReference type="InterPro" id="IPR015422">
    <property type="entry name" value="PyrdxlP-dep_Trfase_small"/>
</dbReference>
<feature type="binding site" evidence="8">
    <location>
        <position position="339"/>
    </location>
    <ligand>
        <name>substrate</name>
    </ligand>
</feature>
<proteinExistence type="inferred from homology"/>
<dbReference type="InterPro" id="IPR015421">
    <property type="entry name" value="PyrdxlP-dep_Trfase_major"/>
</dbReference>
<keyword evidence="12" id="KW-1185">Reference proteome</keyword>
<keyword evidence="3 7" id="KW-0808">Transferase</keyword>
<dbReference type="PIRSF" id="PIRSF000524">
    <property type="entry name" value="SPT"/>
    <property type="match status" value="1"/>
</dbReference>
<dbReference type="GO" id="GO:0047304">
    <property type="term" value="F:2-aminoethylphosphonate-pyruvate transaminase activity"/>
    <property type="evidence" value="ECO:0007669"/>
    <property type="project" value="UniProtKB-UniRule"/>
</dbReference>
<evidence type="ECO:0000256" key="7">
    <source>
        <dbReference type="HAMAP-Rule" id="MF_01376"/>
    </source>
</evidence>
<dbReference type="SUPFAM" id="SSF53383">
    <property type="entry name" value="PLP-dependent transferases"/>
    <property type="match status" value="1"/>
</dbReference>
<dbReference type="AlphaFoldDB" id="A0A0J1GKA9"/>
<dbReference type="InterPro" id="IPR024169">
    <property type="entry name" value="SP_NH2Trfase/AEP_transaminase"/>
</dbReference>
<gene>
    <name evidence="7" type="primary">phnW</name>
    <name evidence="11" type="ORF">ABT58_14415</name>
</gene>
<sequence length="375" mass="40623">MKNAYLLLTPGPLSTSETVRSAMLKDWCTWDDDYNKAIVEVIRDKLVALATQQPGYTSVLMQGSGTASVEATLGSAIGENGKLLVVDNGVYGARMAEIAQYLHIPCQTVASGETAQPNVEDVAAALAADPSITHVAMVHCETTTGMLNPIADVAALAKQHGKVMILDAMSSFGGIPMDIGELDIDFMISSANKCIQGVPGFGFVIAKREALAACEGQARSLSLDLYAQWACMEANHGKWRFTSPTHTVRAFYQALLELEQEGGIAARHTRYQTNQRTLVAGMRELGFTPLLDEALHSPIITSFYSPTDSEYQFSDFYARLKAQGFVIYPGKVSSADCFRIGNIGEVYPADIERLLVAIRGAMYWQTQDSDTAVLA</sequence>
<dbReference type="Proteomes" id="UP000036426">
    <property type="component" value="Unassembled WGS sequence"/>
</dbReference>
<dbReference type="NCBIfam" id="TIGR02326">
    <property type="entry name" value="transamin_PhnW"/>
    <property type="match status" value="1"/>
</dbReference>
<dbReference type="OrthoDB" id="9766472at2"/>
<organism evidence="11 12">
    <name type="scientific">Photobacterium aphoticum</name>
    <dbReference type="NCBI Taxonomy" id="754436"/>
    <lineage>
        <taxon>Bacteria</taxon>
        <taxon>Pseudomonadati</taxon>
        <taxon>Pseudomonadota</taxon>
        <taxon>Gammaproteobacteria</taxon>
        <taxon>Vibrionales</taxon>
        <taxon>Vibrionaceae</taxon>
        <taxon>Photobacterium</taxon>
    </lineage>
</organism>
<feature type="domain" description="Aminotransferase class V" evidence="10">
    <location>
        <begin position="38"/>
        <end position="305"/>
    </location>
</feature>
<evidence type="ECO:0000313" key="12">
    <source>
        <dbReference type="Proteomes" id="UP000036426"/>
    </source>
</evidence>
<evidence type="ECO:0000256" key="1">
    <source>
        <dbReference type="ARBA" id="ARBA00001933"/>
    </source>
</evidence>
<feature type="modified residue" description="N6-(pyridoxal phosphate)lysine" evidence="7 9">
    <location>
        <position position="193"/>
    </location>
</feature>
<evidence type="ECO:0000256" key="9">
    <source>
        <dbReference type="PIRSR" id="PIRSR000524-50"/>
    </source>
</evidence>
<dbReference type="PANTHER" id="PTHR42778">
    <property type="entry name" value="2-AMINOETHYLPHOSPHONATE--PYRUVATE TRANSAMINASE"/>
    <property type="match status" value="1"/>
</dbReference>
<dbReference type="EMBL" id="LDOV01000025">
    <property type="protein sequence ID" value="KLV00173.1"/>
    <property type="molecule type" value="Genomic_DNA"/>
</dbReference>
<evidence type="ECO:0000256" key="3">
    <source>
        <dbReference type="ARBA" id="ARBA00022679"/>
    </source>
</evidence>
<dbReference type="NCBIfam" id="NF010006">
    <property type="entry name" value="PRK13479.1"/>
    <property type="match status" value="1"/>
</dbReference>
<dbReference type="InterPro" id="IPR015424">
    <property type="entry name" value="PyrdxlP-dep_Trfase"/>
</dbReference>
<comment type="similarity">
    <text evidence="7">Belongs to the class-V pyridoxal-phosphate-dependent aminotransferase family. PhnW subfamily.</text>
</comment>
<dbReference type="NCBIfam" id="TIGR03301">
    <property type="entry name" value="PhnW-AepZ"/>
    <property type="match status" value="1"/>
</dbReference>
<evidence type="ECO:0000259" key="10">
    <source>
        <dbReference type="Pfam" id="PF00266"/>
    </source>
</evidence>